<evidence type="ECO:0000313" key="3">
    <source>
        <dbReference type="Proteomes" id="UP000245999"/>
    </source>
</evidence>
<dbReference type="RefSeq" id="WP_109656082.1">
    <property type="nucleotide sequence ID" value="NZ_CP029145.1"/>
</dbReference>
<dbReference type="InterPro" id="IPR011658">
    <property type="entry name" value="PA14_dom"/>
</dbReference>
<dbReference type="SUPFAM" id="SSF56988">
    <property type="entry name" value="Anthrax protective antigen"/>
    <property type="match status" value="1"/>
</dbReference>
<sequence length="399" mass="43397">MNAFIPTPRFLPVEQRKFGAGWGRGRRAPGRAGLLCFGLFWLVVGAQAQPATPPVGTPGLTADYYRGYFYDALGFFTANAPAVSNRPVEQLNFAEAETDNFGVGPVATYHSPGNPDEFSGRFQGQLYVTTAGPHTFYLGSDDAAYLFLDDNPQPVASNQGDTFPFRETPGSYTLAAGLHTLRVLYGEHGGSQGLVLQYDGPGMPKQLVPNGVLYSQPQGPIRPVLTQFEAVAHNQQVDLSWATTAEENSVAFVVQKSTDGVVFTELLRQPGAAPGPNSYAAVDPNPANGRNYYRLQQLRSDRPPVYSPIKAVEIVPVPYVVSVYPVPNNGNFFIQVQPAAIQSGTLELQDITGRRMYRQRLELRNGAAQQVRPNLATGMYILYFTTEAGTLVQKMLLGG</sequence>
<dbReference type="OrthoDB" id="9803616at2"/>
<feature type="domain" description="PA14" evidence="1">
    <location>
        <begin position="55"/>
        <end position="212"/>
    </location>
</feature>
<dbReference type="PROSITE" id="PS51820">
    <property type="entry name" value="PA14"/>
    <property type="match status" value="1"/>
</dbReference>
<gene>
    <name evidence="2" type="ORF">DDQ68_09520</name>
</gene>
<organism evidence="2 3">
    <name type="scientific">Hymenobacter nivis</name>
    <dbReference type="NCBI Taxonomy" id="1850093"/>
    <lineage>
        <taxon>Bacteria</taxon>
        <taxon>Pseudomonadati</taxon>
        <taxon>Bacteroidota</taxon>
        <taxon>Cytophagia</taxon>
        <taxon>Cytophagales</taxon>
        <taxon>Hymenobacteraceae</taxon>
        <taxon>Hymenobacter</taxon>
    </lineage>
</organism>
<dbReference type="AlphaFoldDB" id="A0A2Z3GH66"/>
<dbReference type="InterPro" id="IPR037524">
    <property type="entry name" value="PA14/GLEYA"/>
</dbReference>
<dbReference type="Pfam" id="PF07691">
    <property type="entry name" value="PA14"/>
    <property type="match status" value="1"/>
</dbReference>
<reference evidence="3" key="1">
    <citation type="submission" date="2018-04" db="EMBL/GenBank/DDBJ databases">
        <title>Complete genome of Antarctic heterotrophic bacterium Hymenobacter nivis.</title>
        <authorList>
            <person name="Terashima M."/>
        </authorList>
    </citation>
    <scope>NUCLEOTIDE SEQUENCE [LARGE SCALE GENOMIC DNA]</scope>
    <source>
        <strain evidence="3">NBRC 111535</strain>
    </source>
</reference>
<name>A0A2Z3GH66_9BACT</name>
<dbReference type="SMART" id="SM00758">
    <property type="entry name" value="PA14"/>
    <property type="match status" value="1"/>
</dbReference>
<keyword evidence="3" id="KW-1185">Reference proteome</keyword>
<dbReference type="Proteomes" id="UP000245999">
    <property type="component" value="Chromosome"/>
</dbReference>
<protein>
    <recommendedName>
        <fullName evidence="1">PA14 domain-containing protein</fullName>
    </recommendedName>
</protein>
<evidence type="ECO:0000313" key="2">
    <source>
        <dbReference type="EMBL" id="AWM32993.1"/>
    </source>
</evidence>
<dbReference type="InterPro" id="IPR026444">
    <property type="entry name" value="Secre_tail"/>
</dbReference>
<proteinExistence type="predicted"/>
<accession>A0A2Z3GH66</accession>
<dbReference type="NCBIfam" id="TIGR04183">
    <property type="entry name" value="Por_Secre_tail"/>
    <property type="match status" value="1"/>
</dbReference>
<dbReference type="EMBL" id="CP029145">
    <property type="protein sequence ID" value="AWM32993.1"/>
    <property type="molecule type" value="Genomic_DNA"/>
</dbReference>
<evidence type="ECO:0000259" key="1">
    <source>
        <dbReference type="PROSITE" id="PS51820"/>
    </source>
</evidence>
<dbReference type="KEGG" id="hnv:DDQ68_09520"/>